<reference evidence="2 3" key="1">
    <citation type="journal article" date="2016" name="Nat. Commun.">
        <title>Thousands of microbial genomes shed light on interconnected biogeochemical processes in an aquifer system.</title>
        <authorList>
            <person name="Anantharaman K."/>
            <person name="Brown C.T."/>
            <person name="Hug L.A."/>
            <person name="Sharon I."/>
            <person name="Castelle C.J."/>
            <person name="Probst A.J."/>
            <person name="Thomas B.C."/>
            <person name="Singh A."/>
            <person name="Wilkins M.J."/>
            <person name="Karaoz U."/>
            <person name="Brodie E.L."/>
            <person name="Williams K.H."/>
            <person name="Hubbard S.S."/>
            <person name="Banfield J.F."/>
        </authorList>
    </citation>
    <scope>NUCLEOTIDE SEQUENCE [LARGE SCALE GENOMIC DNA]</scope>
</reference>
<dbReference type="EMBL" id="MHPP01000015">
    <property type="protein sequence ID" value="OGZ84503.1"/>
    <property type="molecule type" value="Genomic_DNA"/>
</dbReference>
<feature type="signal peptide" evidence="1">
    <location>
        <begin position="1"/>
        <end position="24"/>
    </location>
</feature>
<evidence type="ECO:0008006" key="4">
    <source>
        <dbReference type="Google" id="ProtNLM"/>
    </source>
</evidence>
<proteinExistence type="predicted"/>
<comment type="caution">
    <text evidence="2">The sequence shown here is derived from an EMBL/GenBank/DDBJ whole genome shotgun (WGS) entry which is preliminary data.</text>
</comment>
<dbReference type="AlphaFoldDB" id="A0A1G2JC25"/>
<name>A0A1G2JC25_9BACT</name>
<evidence type="ECO:0000256" key="1">
    <source>
        <dbReference type="SAM" id="SignalP"/>
    </source>
</evidence>
<gene>
    <name evidence="2" type="ORF">A2401_01715</name>
</gene>
<dbReference type="STRING" id="1802229.A2401_01715"/>
<sequence>MKTIYKILSGCVVLSSVAILPAFASAVTVTNPGFCANLNTFYTQFYPAVQQNVANLQSKIQQNGGLIKSVRAKEDQALATARTNANTRKEQYYTQLETKATTDEQKSAVQTFEASIDAAVLAKQSAIDAAIKTYRDGIDAIVAQEQPIIQQAGPVFQSAAKAAFDKATSSCNSGTSSTTVKATLKSDLKAAKDQFKSAVNAGNAINSQINTLKSARNAAYNAAASAYRTSVQVATTTLKVAFQ</sequence>
<accession>A0A1G2JC25</accession>
<dbReference type="Proteomes" id="UP000177751">
    <property type="component" value="Unassembled WGS sequence"/>
</dbReference>
<organism evidence="2 3">
    <name type="scientific">Candidatus Staskawiczbacteria bacterium RIFOXYC1_FULL_38_18</name>
    <dbReference type="NCBI Taxonomy" id="1802229"/>
    <lineage>
        <taxon>Bacteria</taxon>
        <taxon>Candidatus Staskawicziibacteriota</taxon>
    </lineage>
</organism>
<evidence type="ECO:0000313" key="2">
    <source>
        <dbReference type="EMBL" id="OGZ84503.1"/>
    </source>
</evidence>
<keyword evidence="1" id="KW-0732">Signal</keyword>
<feature type="chain" id="PRO_5009583307" description="DUF5667 domain-containing protein" evidence="1">
    <location>
        <begin position="25"/>
        <end position="243"/>
    </location>
</feature>
<evidence type="ECO:0000313" key="3">
    <source>
        <dbReference type="Proteomes" id="UP000177751"/>
    </source>
</evidence>
<protein>
    <recommendedName>
        <fullName evidence="4">DUF5667 domain-containing protein</fullName>
    </recommendedName>
</protein>